<dbReference type="VEuPathDB" id="FungiDB:RhiirFUN_002478"/>
<dbReference type="Proteomes" id="UP000018888">
    <property type="component" value="Unassembled WGS sequence"/>
</dbReference>
<dbReference type="Gene3D" id="3.80.10.10">
    <property type="entry name" value="Ribonuclease Inhibitor"/>
    <property type="match status" value="1"/>
</dbReference>
<gene>
    <name evidence="2" type="ORF">GLOIN_2v1848654</name>
</gene>
<proteinExistence type="predicted"/>
<name>A0A2P4NZV6_RHIID</name>
<evidence type="ECO:0000313" key="2">
    <source>
        <dbReference type="EMBL" id="POG58653.1"/>
    </source>
</evidence>
<dbReference type="SUPFAM" id="SSF52047">
    <property type="entry name" value="RNI-like"/>
    <property type="match status" value="1"/>
</dbReference>
<dbReference type="InterPro" id="IPR032675">
    <property type="entry name" value="LRR_dom_sf"/>
</dbReference>
<protein>
    <submittedName>
        <fullName evidence="2">Uncharacterized protein</fullName>
    </submittedName>
</protein>
<accession>A0A2P4NZV6</accession>
<dbReference type="EMBL" id="AUPC02000509">
    <property type="protein sequence ID" value="POG58653.1"/>
    <property type="molecule type" value="Genomic_DNA"/>
</dbReference>
<reference evidence="2 3" key="2">
    <citation type="journal article" date="2018" name="New Phytol.">
        <title>High intraspecific genome diversity in the model arbuscular mycorrhizal symbiont Rhizophagus irregularis.</title>
        <authorList>
            <person name="Chen E.C.H."/>
            <person name="Morin E."/>
            <person name="Beaudet D."/>
            <person name="Noel J."/>
            <person name="Yildirir G."/>
            <person name="Ndikumana S."/>
            <person name="Charron P."/>
            <person name="St-Onge C."/>
            <person name="Giorgi J."/>
            <person name="Kruger M."/>
            <person name="Marton T."/>
            <person name="Ropars J."/>
            <person name="Grigoriev I.V."/>
            <person name="Hainaut M."/>
            <person name="Henrissat B."/>
            <person name="Roux C."/>
            <person name="Martin F."/>
            <person name="Corradi N."/>
        </authorList>
    </citation>
    <scope>NUCLEOTIDE SEQUENCE [LARGE SCALE GENOMIC DNA]</scope>
    <source>
        <strain evidence="2 3">DAOM 197198</strain>
    </source>
</reference>
<feature type="compositionally biased region" description="Basic and acidic residues" evidence="1">
    <location>
        <begin position="243"/>
        <end position="262"/>
    </location>
</feature>
<keyword evidence="3" id="KW-1185">Reference proteome</keyword>
<comment type="caution">
    <text evidence="2">The sequence shown here is derived from an EMBL/GenBank/DDBJ whole genome shotgun (WGS) entry which is preliminary data.</text>
</comment>
<reference evidence="2 3" key="1">
    <citation type="journal article" date="2013" name="Proc. Natl. Acad. Sci. U.S.A.">
        <title>Genome of an arbuscular mycorrhizal fungus provides insight into the oldest plant symbiosis.</title>
        <authorList>
            <person name="Tisserant E."/>
            <person name="Malbreil M."/>
            <person name="Kuo A."/>
            <person name="Kohler A."/>
            <person name="Symeonidi A."/>
            <person name="Balestrini R."/>
            <person name="Charron P."/>
            <person name="Duensing N."/>
            <person name="Frei Dit Frey N."/>
            <person name="Gianinazzi-Pearson V."/>
            <person name="Gilbert L.B."/>
            <person name="Handa Y."/>
            <person name="Herr J.R."/>
            <person name="Hijri M."/>
            <person name="Koul R."/>
            <person name="Kawaguchi M."/>
            <person name="Krajinski F."/>
            <person name="Lammers P.J."/>
            <person name="Masclaux F.G."/>
            <person name="Murat C."/>
            <person name="Morin E."/>
            <person name="Ndikumana S."/>
            <person name="Pagni M."/>
            <person name="Petitpierre D."/>
            <person name="Requena N."/>
            <person name="Rosikiewicz P."/>
            <person name="Riley R."/>
            <person name="Saito K."/>
            <person name="San Clemente H."/>
            <person name="Shapiro H."/>
            <person name="van Tuinen D."/>
            <person name="Becard G."/>
            <person name="Bonfante P."/>
            <person name="Paszkowski U."/>
            <person name="Shachar-Hill Y.Y."/>
            <person name="Tuskan G.A."/>
            <person name="Young P.W."/>
            <person name="Sanders I.R."/>
            <person name="Henrissat B."/>
            <person name="Rensing S.A."/>
            <person name="Grigoriev I.V."/>
            <person name="Corradi N."/>
            <person name="Roux C."/>
            <person name="Martin F."/>
        </authorList>
    </citation>
    <scope>NUCLEOTIDE SEQUENCE [LARGE SCALE GENOMIC DNA]</scope>
    <source>
        <strain evidence="2 3">DAOM 197198</strain>
    </source>
</reference>
<feature type="region of interest" description="Disordered" evidence="1">
    <location>
        <begin position="212"/>
        <end position="288"/>
    </location>
</feature>
<sequence>MHHLDLGLFNYQVTYTRVLLKELCGQIAVDELDNRLVKIPRFPGLKIFKNGLENIKRFTANEFRNMMKNLIKQWAKSFIKLFKEYSLSELLLPKLHNWCYHIIKTIREYGAINGFTMETYEFLHKEAVKIPYRSSVIYILEVLLKGTNKNIEYLGFQYCSIDENGFYTLASIIKKSLMLKVVKINGNYSIKKKCMSKLNLVSKKNGTLINGFDDLINEDDEEEEKEGKEKEGKEKELDDNEVEEIHNDMKGKGHDGKEGKEEEGLDVEEEEGDYDEKEGKEEEGLDVE</sequence>
<dbReference type="AlphaFoldDB" id="A0A2P4NZV6"/>
<organism evidence="2 3">
    <name type="scientific">Rhizophagus irregularis (strain DAOM 181602 / DAOM 197198 / MUCL 43194)</name>
    <name type="common">Arbuscular mycorrhizal fungus</name>
    <name type="synonym">Glomus intraradices</name>
    <dbReference type="NCBI Taxonomy" id="747089"/>
    <lineage>
        <taxon>Eukaryota</taxon>
        <taxon>Fungi</taxon>
        <taxon>Fungi incertae sedis</taxon>
        <taxon>Mucoromycota</taxon>
        <taxon>Glomeromycotina</taxon>
        <taxon>Glomeromycetes</taxon>
        <taxon>Glomerales</taxon>
        <taxon>Glomeraceae</taxon>
        <taxon>Rhizophagus</taxon>
    </lineage>
</organism>
<feature type="compositionally biased region" description="Acidic residues" evidence="1">
    <location>
        <begin position="263"/>
        <end position="276"/>
    </location>
</feature>
<evidence type="ECO:0000313" key="3">
    <source>
        <dbReference type="Proteomes" id="UP000018888"/>
    </source>
</evidence>
<feature type="compositionally biased region" description="Acidic residues" evidence="1">
    <location>
        <begin position="215"/>
        <end position="224"/>
    </location>
</feature>
<feature type="compositionally biased region" description="Basic and acidic residues" evidence="1">
    <location>
        <begin position="225"/>
        <end position="236"/>
    </location>
</feature>
<evidence type="ECO:0000256" key="1">
    <source>
        <dbReference type="SAM" id="MobiDB-lite"/>
    </source>
</evidence>